<dbReference type="PANTHER" id="PTHR21015:SF22">
    <property type="entry name" value="GLYCOSYLTRANSFERASE"/>
    <property type="match status" value="1"/>
</dbReference>
<dbReference type="SUPFAM" id="SSF53756">
    <property type="entry name" value="UDP-Glycosyltransferase/glycogen phosphorylase"/>
    <property type="match status" value="1"/>
</dbReference>
<dbReference type="InterPro" id="IPR007235">
    <property type="entry name" value="Glyco_trans_28_C"/>
</dbReference>
<dbReference type="Proteomes" id="UP001501176">
    <property type="component" value="Unassembled WGS sequence"/>
</dbReference>
<accession>A0ABP3DQL6</accession>
<dbReference type="PANTHER" id="PTHR21015">
    <property type="entry name" value="UDP-N-ACETYLGLUCOSAMINE--N-ACETYLMURAMYL-(PENTAPEPTIDE) PYROPHOSPHORYL-UNDECAPRENOL N-ACETYLGLUCOSAMINE TRANSFERASE 1"/>
    <property type="match status" value="1"/>
</dbReference>
<evidence type="ECO:0000313" key="3">
    <source>
        <dbReference type="Proteomes" id="UP001501176"/>
    </source>
</evidence>
<comment type="caution">
    <text evidence="2">The sequence shown here is derived from an EMBL/GenBank/DDBJ whole genome shotgun (WGS) entry which is preliminary data.</text>
</comment>
<sequence>MPAHAEWLGASQEQDAMACASILRALHPDWLVVDHYALDIRWETVQRPYCRKLVIIDDLADRRHDCDFLLDQTFGRREEDYQHLVPQKSVLLCGSRYALLRPEFAQWRPYSLARRKLPQLEHLLIALGGVDRINATGQILDALIAGCLPDKCRISVVMGETAPWLSQIQHKAAQLSWSTSVLIGVTDMARLMADSDLAIGAGGATSWERCCLGLPTLLVVVADNQLAVARNLEQFGAARIMSYGALDDGNFVTQHLRDLQGNPQAMASMTHAAASAVDGKGVERVMHVLCQGQ</sequence>
<protein>
    <submittedName>
        <fullName evidence="2">UDP-2,4-diacetamido-2,4, 6-trideoxy-beta-L-altropyranose hydrolase</fullName>
    </submittedName>
</protein>
<dbReference type="Gene3D" id="3.40.50.11190">
    <property type="match status" value="1"/>
</dbReference>
<dbReference type="EMBL" id="BAAAFN010000017">
    <property type="protein sequence ID" value="GAA0236394.1"/>
    <property type="molecule type" value="Genomic_DNA"/>
</dbReference>
<keyword evidence="3" id="KW-1185">Reference proteome</keyword>
<dbReference type="Pfam" id="PF04101">
    <property type="entry name" value="Glyco_tran_28_C"/>
    <property type="match status" value="1"/>
</dbReference>
<gene>
    <name evidence="2" type="primary">pseG</name>
    <name evidence="2" type="ORF">GCM10009125_26620</name>
</gene>
<evidence type="ECO:0000259" key="1">
    <source>
        <dbReference type="Pfam" id="PF04101"/>
    </source>
</evidence>
<feature type="domain" description="Glycosyl transferase family 28 C-terminal" evidence="1">
    <location>
        <begin position="181"/>
        <end position="275"/>
    </location>
</feature>
<name>A0ABP3DQL6_9BURK</name>
<keyword evidence="2" id="KW-0378">Hydrolase</keyword>
<organism evidence="2 3">
    <name type="scientific">Castellaniella daejeonensis</name>
    <dbReference type="NCBI Taxonomy" id="659013"/>
    <lineage>
        <taxon>Bacteria</taxon>
        <taxon>Pseudomonadati</taxon>
        <taxon>Pseudomonadota</taxon>
        <taxon>Betaproteobacteria</taxon>
        <taxon>Burkholderiales</taxon>
        <taxon>Alcaligenaceae</taxon>
        <taxon>Castellaniella</taxon>
    </lineage>
</organism>
<dbReference type="NCBIfam" id="TIGR03590">
    <property type="entry name" value="PseG"/>
    <property type="match status" value="1"/>
</dbReference>
<dbReference type="GO" id="GO:0016787">
    <property type="term" value="F:hydrolase activity"/>
    <property type="evidence" value="ECO:0007669"/>
    <property type="project" value="UniProtKB-KW"/>
</dbReference>
<dbReference type="InterPro" id="IPR020023">
    <property type="entry name" value="PseG"/>
</dbReference>
<evidence type="ECO:0000313" key="2">
    <source>
        <dbReference type="EMBL" id="GAA0236394.1"/>
    </source>
</evidence>
<dbReference type="Gene3D" id="3.40.50.2000">
    <property type="entry name" value="Glycogen Phosphorylase B"/>
    <property type="match status" value="1"/>
</dbReference>
<reference evidence="3" key="1">
    <citation type="journal article" date="2019" name="Int. J. Syst. Evol. Microbiol.">
        <title>The Global Catalogue of Microorganisms (GCM) 10K type strain sequencing project: providing services to taxonomists for standard genome sequencing and annotation.</title>
        <authorList>
            <consortium name="The Broad Institute Genomics Platform"/>
            <consortium name="The Broad Institute Genome Sequencing Center for Infectious Disease"/>
            <person name="Wu L."/>
            <person name="Ma J."/>
        </authorList>
    </citation>
    <scope>NUCLEOTIDE SEQUENCE [LARGE SCALE GENOMIC DNA]</scope>
    <source>
        <strain evidence="3">JCM 16240</strain>
    </source>
</reference>
<proteinExistence type="predicted"/>